<evidence type="ECO:0000259" key="2">
    <source>
        <dbReference type="Pfam" id="PF20155"/>
    </source>
</evidence>
<feature type="domain" description="Tape measure protein N-terminal" evidence="2">
    <location>
        <begin position="118"/>
        <end position="292"/>
    </location>
</feature>
<dbReference type="Pfam" id="PF20155">
    <property type="entry name" value="TMP_3"/>
    <property type="match status" value="1"/>
</dbReference>
<sequence length="967" mass="98761">MSTKLASGYIDLSVKYSSAQKQIANDIIGLNKTAKKSGDEAGKSYGSSFSAAVRTGMGNASIAGAFSRFQGEAKKSGNAAGYVAGRAMGAGVTAGLAAGTAGLAAVVAGIGTTLFKGFQRYKSLDATAKRLGAMGKTGDEVKSIVADINSVVEGTPIALDAASKSATQFLQGGIKQGDDLKKVLTAIADASGASGTGFEDLALIFGQVMNKGKLQAEEMMQLNERGIGIQAALRKEYGWTGDELTKLSSDGKITFDQLVTAVEGSFGGMAKRAGDSVDGAIGNMQTAIAKTGANFLSAIFGDPLDTTEGPGGMAVAIGRVTDKINVLNNWVVTHKEDIKQFFNDAMGYAQGLADTVGKVSTFLKEHPGLIAAVVGAFVAWKTIAGVAALISNLKTISTLLRVTLPADAAAGSAAMGASWTKLIPVIGSVYAAWELGKTNPLDPNNNIPLPNGQMAPKIQMGDKIGVDDQGNITVTRPGDAGNSSGRTYAGGGGTFGRDDSQVPQQLKDLYGISAGGGQGAGLNLAMQAQGYGLGTNTGGYGSSGPAFPQWVHAIEQAFGIKASTYAGHQESDRHEAGYAPNPQGLNRGIDWTGPVSNLQGFADYLSTIPSALEQVIWQNPYTGRKTGIGGGVINPGYYPQSTYDVHGGNDPGNIHVHSRQSQAIPLPSWMQPRTYDQGGWWRDGQLGINTTGEDEFVLSPDHLDALAKGVDPNTVVHGTGNGALPGPVKGGDGANLPDMVRTEGYIPAAAGHSGKSGNSFLSGIYGIGGDIVKGVIDQAASAASSAAGMALTAGTMGAGAAGAPAAAGAAQAAIGMGTQAAKRGVDWVTDLLGIWTDATIEQLTPFGAPRWISTDPTAFMPTTVTPAITSSIEQAFLQSNGQQQHEGTGALPGPAPAEGLQVGQPVGNPAPPIAGGPGGELDPTANGGGVNDYSVHMHDTTVTDVKALTQEAKDQQMLQAMRHAGRP</sequence>
<dbReference type="InterPro" id="IPR013491">
    <property type="entry name" value="Tape_meas_N"/>
</dbReference>
<gene>
    <name evidence="3" type="ORF">A5726_30030</name>
</gene>
<evidence type="ECO:0000313" key="3">
    <source>
        <dbReference type="EMBL" id="OBF29835.1"/>
    </source>
</evidence>
<dbReference type="AlphaFoldDB" id="A0A1A1YEU7"/>
<name>A0A1A1YEU7_9MYCO</name>
<dbReference type="RefSeq" id="WP_064894080.1">
    <property type="nucleotide sequence ID" value="NZ_LZHX01000004.1"/>
</dbReference>
<organism evidence="3 4">
    <name type="scientific">Mycolicibacterium conceptionense</name>
    <dbReference type="NCBI Taxonomy" id="451644"/>
    <lineage>
        <taxon>Bacteria</taxon>
        <taxon>Bacillati</taxon>
        <taxon>Actinomycetota</taxon>
        <taxon>Actinomycetes</taxon>
        <taxon>Mycobacteriales</taxon>
        <taxon>Mycobacteriaceae</taxon>
        <taxon>Mycolicibacterium</taxon>
    </lineage>
</organism>
<accession>A0A1A1YEU7</accession>
<evidence type="ECO:0000256" key="1">
    <source>
        <dbReference type="SAM" id="MobiDB-lite"/>
    </source>
</evidence>
<feature type="region of interest" description="Disordered" evidence="1">
    <location>
        <begin position="474"/>
        <end position="501"/>
    </location>
</feature>
<reference evidence="3 4" key="1">
    <citation type="submission" date="2016-06" db="EMBL/GenBank/DDBJ databases">
        <authorList>
            <person name="Kjaerup R.B."/>
            <person name="Dalgaard T.S."/>
            <person name="Juul-Madsen H.R."/>
        </authorList>
    </citation>
    <scope>NUCLEOTIDE SEQUENCE [LARGE SCALE GENOMIC DNA]</scope>
    <source>
        <strain evidence="3 4">ACS1953</strain>
    </source>
</reference>
<protein>
    <recommendedName>
        <fullName evidence="2">Tape measure protein N-terminal domain-containing protein</fullName>
    </recommendedName>
</protein>
<proteinExistence type="predicted"/>
<evidence type="ECO:0000313" key="4">
    <source>
        <dbReference type="Proteomes" id="UP000093779"/>
    </source>
</evidence>
<feature type="region of interest" description="Disordered" evidence="1">
    <location>
        <begin position="879"/>
        <end position="935"/>
    </location>
</feature>
<dbReference type="EMBL" id="LZHX01000004">
    <property type="protein sequence ID" value="OBF29835.1"/>
    <property type="molecule type" value="Genomic_DNA"/>
</dbReference>
<dbReference type="NCBIfam" id="TIGR02675">
    <property type="entry name" value="tape_meas_nterm"/>
    <property type="match status" value="1"/>
</dbReference>
<dbReference type="Proteomes" id="UP000093779">
    <property type="component" value="Unassembled WGS sequence"/>
</dbReference>
<comment type="caution">
    <text evidence="3">The sequence shown here is derived from an EMBL/GenBank/DDBJ whole genome shotgun (WGS) entry which is preliminary data.</text>
</comment>